<evidence type="ECO:0000313" key="4">
    <source>
        <dbReference type="EMBL" id="KAK0600061.1"/>
    </source>
</evidence>
<protein>
    <recommendedName>
        <fullName evidence="3">Jacalin-type lectin domain-containing protein</fullName>
    </recommendedName>
</protein>
<dbReference type="InterPro" id="IPR001229">
    <property type="entry name" value="Jacalin-like_lectin_dom"/>
</dbReference>
<gene>
    <name evidence="4" type="ORF">LWI29_011204</name>
</gene>
<dbReference type="Pfam" id="PF01419">
    <property type="entry name" value="Jacalin"/>
    <property type="match status" value="1"/>
</dbReference>
<feature type="domain" description="Jacalin-type lectin" evidence="3">
    <location>
        <begin position="9"/>
        <end position="92"/>
    </location>
</feature>
<keyword evidence="5" id="KW-1185">Reference proteome</keyword>
<organism evidence="4 5">
    <name type="scientific">Acer saccharum</name>
    <name type="common">Sugar maple</name>
    <dbReference type="NCBI Taxonomy" id="4024"/>
    <lineage>
        <taxon>Eukaryota</taxon>
        <taxon>Viridiplantae</taxon>
        <taxon>Streptophyta</taxon>
        <taxon>Embryophyta</taxon>
        <taxon>Tracheophyta</taxon>
        <taxon>Spermatophyta</taxon>
        <taxon>Magnoliopsida</taxon>
        <taxon>eudicotyledons</taxon>
        <taxon>Gunneridae</taxon>
        <taxon>Pentapetalae</taxon>
        <taxon>rosids</taxon>
        <taxon>malvids</taxon>
        <taxon>Sapindales</taxon>
        <taxon>Sapindaceae</taxon>
        <taxon>Hippocastanoideae</taxon>
        <taxon>Acereae</taxon>
        <taxon>Acer</taxon>
    </lineage>
</organism>
<name>A0AA39SKJ6_ACESA</name>
<dbReference type="Gene3D" id="2.100.10.30">
    <property type="entry name" value="Jacalin-like lectin domain"/>
    <property type="match status" value="1"/>
</dbReference>
<dbReference type="AlphaFoldDB" id="A0AA39SKJ6"/>
<dbReference type="SUPFAM" id="SSF51101">
    <property type="entry name" value="Mannose-binding lectins"/>
    <property type="match status" value="1"/>
</dbReference>
<evidence type="ECO:0000256" key="1">
    <source>
        <dbReference type="ARBA" id="ARBA00006568"/>
    </source>
</evidence>
<reference evidence="4" key="2">
    <citation type="submission" date="2023-06" db="EMBL/GenBank/DDBJ databases">
        <authorList>
            <person name="Swenson N.G."/>
            <person name="Wegrzyn J.L."/>
            <person name="Mcevoy S.L."/>
        </authorList>
    </citation>
    <scope>NUCLEOTIDE SEQUENCE</scope>
    <source>
        <strain evidence="4">NS2018</strain>
        <tissue evidence="4">Leaf</tissue>
    </source>
</reference>
<evidence type="ECO:0000256" key="2">
    <source>
        <dbReference type="ARBA" id="ARBA00022734"/>
    </source>
</evidence>
<keyword evidence="2" id="KW-0430">Lectin</keyword>
<comment type="similarity">
    <text evidence="1">Belongs to the jacalin lectin family.</text>
</comment>
<dbReference type="InterPro" id="IPR036404">
    <property type="entry name" value="Jacalin-like_lectin_dom_sf"/>
</dbReference>
<accession>A0AA39SKJ6</accession>
<dbReference type="EMBL" id="JAUESC010000003">
    <property type="protein sequence ID" value="KAK0600061.1"/>
    <property type="molecule type" value="Genomic_DNA"/>
</dbReference>
<evidence type="ECO:0000313" key="5">
    <source>
        <dbReference type="Proteomes" id="UP001168877"/>
    </source>
</evidence>
<dbReference type="PANTHER" id="PTHR46506">
    <property type="entry name" value="OS05G0143600 PROTEIN"/>
    <property type="match status" value="1"/>
</dbReference>
<dbReference type="GO" id="GO:0030246">
    <property type="term" value="F:carbohydrate binding"/>
    <property type="evidence" value="ECO:0007669"/>
    <property type="project" value="UniProtKB-KW"/>
</dbReference>
<dbReference type="Proteomes" id="UP001168877">
    <property type="component" value="Unassembled WGS sequence"/>
</dbReference>
<sequence>MANQGTILIGPWGVPKRNSLKFEPGTNTSITEIEIGHKNVVHLLKFKSFDHKAKLTKQSEQWGTGLKDATITFGPTEYLTKISGTTTKINEKMGKLLVSVEVQEISSIQ</sequence>
<proteinExistence type="inferred from homology"/>
<evidence type="ECO:0000259" key="3">
    <source>
        <dbReference type="Pfam" id="PF01419"/>
    </source>
</evidence>
<comment type="caution">
    <text evidence="4">The sequence shown here is derived from an EMBL/GenBank/DDBJ whole genome shotgun (WGS) entry which is preliminary data.</text>
</comment>
<reference evidence="4" key="1">
    <citation type="journal article" date="2022" name="Plant J.">
        <title>Strategies of tolerance reflected in two North American maple genomes.</title>
        <authorList>
            <person name="McEvoy S.L."/>
            <person name="Sezen U.U."/>
            <person name="Trouern-Trend A."/>
            <person name="McMahon S.M."/>
            <person name="Schaberg P.G."/>
            <person name="Yang J."/>
            <person name="Wegrzyn J.L."/>
            <person name="Swenson N.G."/>
        </authorList>
    </citation>
    <scope>NUCLEOTIDE SEQUENCE</scope>
    <source>
        <strain evidence="4">NS2018</strain>
    </source>
</reference>